<gene>
    <name evidence="3" type="primary">pyrE_1</name>
    <name evidence="3" type="ORF">PAECIP111893_03364</name>
</gene>
<dbReference type="PANTHER" id="PTHR19278">
    <property type="entry name" value="OROTATE PHOSPHORIBOSYLTRANSFERASE"/>
    <property type="match status" value="1"/>
</dbReference>
<dbReference type="EMBL" id="CAKMMF010000018">
    <property type="protein sequence ID" value="CAH1211053.1"/>
    <property type="molecule type" value="Genomic_DNA"/>
</dbReference>
<dbReference type="CDD" id="cd06223">
    <property type="entry name" value="PRTases_typeI"/>
    <property type="match status" value="1"/>
</dbReference>
<dbReference type="SUPFAM" id="SSF53271">
    <property type="entry name" value="PRTase-like"/>
    <property type="match status" value="1"/>
</dbReference>
<evidence type="ECO:0000313" key="4">
    <source>
        <dbReference type="Proteomes" id="UP000838686"/>
    </source>
</evidence>
<keyword evidence="4" id="KW-1185">Reference proteome</keyword>
<keyword evidence="2" id="KW-0665">Pyrimidine biosynthesis</keyword>
<reference evidence="3" key="1">
    <citation type="submission" date="2022-01" db="EMBL/GenBank/DDBJ databases">
        <authorList>
            <person name="Criscuolo A."/>
        </authorList>
    </citation>
    <scope>NUCLEOTIDE SEQUENCE</scope>
    <source>
        <strain evidence="3">CIP111893</strain>
    </source>
</reference>
<dbReference type="EC" id="2.4.2.10" evidence="3"/>
<dbReference type="PANTHER" id="PTHR19278:SF9">
    <property type="entry name" value="URIDINE 5'-MONOPHOSPHATE SYNTHASE"/>
    <property type="match status" value="1"/>
</dbReference>
<accession>A0ABM9CFY3</accession>
<organism evidence="3 4">
    <name type="scientific">Paenibacillus plantiphilus</name>
    <dbReference type="NCBI Taxonomy" id="2905650"/>
    <lineage>
        <taxon>Bacteria</taxon>
        <taxon>Bacillati</taxon>
        <taxon>Bacillota</taxon>
        <taxon>Bacilli</taxon>
        <taxon>Bacillales</taxon>
        <taxon>Paenibacillaceae</taxon>
        <taxon>Paenibacillus</taxon>
    </lineage>
</organism>
<evidence type="ECO:0000256" key="1">
    <source>
        <dbReference type="ARBA" id="ARBA00004725"/>
    </source>
</evidence>
<keyword evidence="3" id="KW-0328">Glycosyltransferase</keyword>
<evidence type="ECO:0000256" key="2">
    <source>
        <dbReference type="ARBA" id="ARBA00022975"/>
    </source>
</evidence>
<dbReference type="InterPro" id="IPR029057">
    <property type="entry name" value="PRTase-like"/>
</dbReference>
<dbReference type="Proteomes" id="UP000838686">
    <property type="component" value="Unassembled WGS sequence"/>
</dbReference>
<comment type="pathway">
    <text evidence="1">Pyrimidine metabolism; UMP biosynthesis via de novo pathway.</text>
</comment>
<proteinExistence type="predicted"/>
<keyword evidence="3" id="KW-0808">Transferase</keyword>
<comment type="caution">
    <text evidence="3">The sequence shown here is derived from an EMBL/GenBank/DDBJ whole genome shotgun (WGS) entry which is preliminary data.</text>
</comment>
<dbReference type="InterPro" id="IPR000836">
    <property type="entry name" value="PRTase_dom"/>
</dbReference>
<dbReference type="RefSeq" id="WP_236343689.1">
    <property type="nucleotide sequence ID" value="NZ_CAKMMF010000018.1"/>
</dbReference>
<name>A0ABM9CFY3_9BACL</name>
<protein>
    <submittedName>
        <fullName evidence="3">Orotate phosphoribosyltransferase</fullName>
        <ecNumber evidence="3">2.4.2.10</ecNumber>
    </submittedName>
</protein>
<evidence type="ECO:0000313" key="3">
    <source>
        <dbReference type="EMBL" id="CAH1211053.1"/>
    </source>
</evidence>
<dbReference type="Gene3D" id="3.40.50.2020">
    <property type="match status" value="1"/>
</dbReference>
<dbReference type="GO" id="GO:0004588">
    <property type="term" value="F:orotate phosphoribosyltransferase activity"/>
    <property type="evidence" value="ECO:0007669"/>
    <property type="project" value="UniProtKB-EC"/>
</dbReference>
<sequence length="178" mass="19222">MNRISLSMARDIYARITDISKNPVGEVTDGPQFDKYLLMSNPRLLGSISAELATRIPVGTEVLAGIELGGIPLVTVLSMETNIPAAFIRKQANDALNCKLTEGTNTIGKRVCIVHDVVVTGSHIVRSVNALREGGAIVRDVICIIDSIPEARAKFEAEGLRYNALFTMEQLVLAGESE</sequence>